<dbReference type="SMART" id="SM00382">
    <property type="entry name" value="AAA"/>
    <property type="match status" value="1"/>
</dbReference>
<dbReference type="GO" id="GO:0003689">
    <property type="term" value="F:DNA clamp loader activity"/>
    <property type="evidence" value="ECO:0007669"/>
    <property type="project" value="TreeGrafter"/>
</dbReference>
<dbReference type="PANTHER" id="PTHR11669:SF20">
    <property type="entry name" value="REPLICATION FACTOR C SUBUNIT 4"/>
    <property type="match status" value="1"/>
</dbReference>
<evidence type="ECO:0000256" key="1">
    <source>
        <dbReference type="ARBA" id="ARBA00022705"/>
    </source>
</evidence>
<dbReference type="PANTHER" id="PTHR11669">
    <property type="entry name" value="REPLICATION FACTOR C / DNA POLYMERASE III GAMMA-TAU SUBUNIT"/>
    <property type="match status" value="1"/>
</dbReference>
<dbReference type="Gene3D" id="3.40.50.300">
    <property type="entry name" value="P-loop containing nucleotide triphosphate hydrolases"/>
    <property type="match status" value="1"/>
</dbReference>
<keyword evidence="1" id="KW-0235">DNA replication</keyword>
<dbReference type="InterPro" id="IPR003593">
    <property type="entry name" value="AAA+_ATPase"/>
</dbReference>
<evidence type="ECO:0000256" key="3">
    <source>
        <dbReference type="ARBA" id="ARBA00022840"/>
    </source>
</evidence>
<name>A0A3G5AGV4_9VIRU</name>
<dbReference type="InterPro" id="IPR050238">
    <property type="entry name" value="DNA_Rep/Repair_Clamp_Loader"/>
</dbReference>
<dbReference type="GO" id="GO:0005524">
    <property type="term" value="F:ATP binding"/>
    <property type="evidence" value="ECO:0007669"/>
    <property type="project" value="UniProtKB-KW"/>
</dbReference>
<evidence type="ECO:0000313" key="5">
    <source>
        <dbReference type="EMBL" id="AYV86446.1"/>
    </source>
</evidence>
<keyword evidence="3" id="KW-0067">ATP-binding</keyword>
<evidence type="ECO:0000259" key="4">
    <source>
        <dbReference type="SMART" id="SM00382"/>
    </source>
</evidence>
<dbReference type="InterPro" id="IPR027417">
    <property type="entry name" value="P-loop_NTPase"/>
</dbReference>
<evidence type="ECO:0000256" key="2">
    <source>
        <dbReference type="ARBA" id="ARBA00022741"/>
    </source>
</evidence>
<dbReference type="Pfam" id="PF13177">
    <property type="entry name" value="DNA_pol3_delta2"/>
    <property type="match status" value="1"/>
</dbReference>
<dbReference type="CDD" id="cd00009">
    <property type="entry name" value="AAA"/>
    <property type="match status" value="1"/>
</dbReference>
<proteinExistence type="predicted"/>
<keyword evidence="2" id="KW-0547">Nucleotide-binding</keyword>
<gene>
    <name evidence="5" type="ORF">Sylvanvirus1_42</name>
</gene>
<accession>A0A3G5AGV4</accession>
<protein>
    <submittedName>
        <fullName evidence="5">Replication factor C small subunit</fullName>
    </submittedName>
</protein>
<dbReference type="EMBL" id="MK072507">
    <property type="protein sequence ID" value="AYV86446.1"/>
    <property type="molecule type" value="Genomic_DNA"/>
</dbReference>
<feature type="domain" description="AAA+ ATPase" evidence="4">
    <location>
        <begin position="34"/>
        <end position="186"/>
    </location>
</feature>
<dbReference type="GO" id="GO:0006261">
    <property type="term" value="P:DNA-templated DNA replication"/>
    <property type="evidence" value="ECO:0007669"/>
    <property type="project" value="TreeGrafter"/>
</dbReference>
<organism evidence="5">
    <name type="scientific">Sylvanvirus sp</name>
    <dbReference type="NCBI Taxonomy" id="2487774"/>
    <lineage>
        <taxon>Viruses</taxon>
    </lineage>
</organism>
<reference evidence="5" key="1">
    <citation type="submission" date="2018-10" db="EMBL/GenBank/DDBJ databases">
        <title>Hidden diversity of soil giant viruses.</title>
        <authorList>
            <person name="Schulz F."/>
            <person name="Alteio L."/>
            <person name="Goudeau D."/>
            <person name="Ryan E.M."/>
            <person name="Malmstrom R.R."/>
            <person name="Blanchard J."/>
            <person name="Woyke T."/>
        </authorList>
    </citation>
    <scope>NUCLEOTIDE SEQUENCE</scope>
    <source>
        <strain evidence="5">SYV1</strain>
    </source>
</reference>
<dbReference type="GO" id="GO:0006281">
    <property type="term" value="P:DNA repair"/>
    <property type="evidence" value="ECO:0007669"/>
    <property type="project" value="TreeGrafter"/>
</dbReference>
<sequence>MWAEKYRPKRLQQVIGQTKVVEKLEQYLHQGPKTLPNLLFYGPAGVSKTTCALALIREFIYRHINTLPSTTNKNINTTLSVNERVESIKDNITQEMNASVDRSIQVIRDKVESSAMNKSLWSEGFPIKFIIMDECDAMLHDAQGAMRRAMEKWMKNVRFILICNDRSKLLTAIVSRCTAYGFDQIDPSLMACALVRIGESEKIGCSYTTYETKLESMRVLAAYQRGDFRSALNAIQNMAAKSSFLKARKKKASEEKMADDIQEEEHIFSPGAVSEFLGIPPIQQCHTWLTHIQEAAINNTLGQDFLLTVKTSTSFVQTQGYTLEAWTNGILDYVLDHMETYPWRRSWICALHKAQIRSDSDCDIFIVLSGLVADLWIAVRSFKEVKKN</sequence>
<dbReference type="SUPFAM" id="SSF52540">
    <property type="entry name" value="P-loop containing nucleoside triphosphate hydrolases"/>
    <property type="match status" value="1"/>
</dbReference>